<organism evidence="2 3">
    <name type="scientific">Clunio marinus</name>
    <dbReference type="NCBI Taxonomy" id="568069"/>
    <lineage>
        <taxon>Eukaryota</taxon>
        <taxon>Metazoa</taxon>
        <taxon>Ecdysozoa</taxon>
        <taxon>Arthropoda</taxon>
        <taxon>Hexapoda</taxon>
        <taxon>Insecta</taxon>
        <taxon>Pterygota</taxon>
        <taxon>Neoptera</taxon>
        <taxon>Endopterygota</taxon>
        <taxon>Diptera</taxon>
        <taxon>Nematocera</taxon>
        <taxon>Chironomoidea</taxon>
        <taxon>Chironomidae</taxon>
        <taxon>Clunio</taxon>
    </lineage>
</organism>
<dbReference type="STRING" id="568069.A0A1J1J518"/>
<sequence length="87" mass="10157">MEKSQNILFSTYFLGHLSLCSYMLMRETWHWHPMERPSFSEIVENLDKILSITANEEYLDLGLPQLETPPSSSDESGDNKDEFPYLL</sequence>
<evidence type="ECO:0000256" key="1">
    <source>
        <dbReference type="SAM" id="MobiDB-lite"/>
    </source>
</evidence>
<name>A0A1J1J518_9DIPT</name>
<evidence type="ECO:0000313" key="3">
    <source>
        <dbReference type="Proteomes" id="UP000183832"/>
    </source>
</evidence>
<evidence type="ECO:0000313" key="2">
    <source>
        <dbReference type="EMBL" id="CRL07496.1"/>
    </source>
</evidence>
<reference evidence="2 3" key="1">
    <citation type="submission" date="2015-04" db="EMBL/GenBank/DDBJ databases">
        <authorList>
            <person name="Syromyatnikov M.Y."/>
            <person name="Popov V.N."/>
        </authorList>
    </citation>
    <scope>NUCLEOTIDE SEQUENCE [LARGE SCALE GENOMIC DNA]</scope>
</reference>
<dbReference type="AlphaFoldDB" id="A0A1J1J518"/>
<gene>
    <name evidence="2" type="ORF">CLUMA_CG020463</name>
</gene>
<protein>
    <submittedName>
        <fullName evidence="2">CLUMA_CG020463, isoform A</fullName>
    </submittedName>
</protein>
<dbReference type="OrthoDB" id="535945at2759"/>
<feature type="region of interest" description="Disordered" evidence="1">
    <location>
        <begin position="63"/>
        <end position="87"/>
    </location>
</feature>
<proteinExistence type="predicted"/>
<dbReference type="EMBL" id="CVRI01000072">
    <property type="protein sequence ID" value="CRL07496.1"/>
    <property type="molecule type" value="Genomic_DNA"/>
</dbReference>
<dbReference type="Proteomes" id="UP000183832">
    <property type="component" value="Unassembled WGS sequence"/>
</dbReference>
<accession>A0A1J1J518</accession>
<feature type="compositionally biased region" description="Basic and acidic residues" evidence="1">
    <location>
        <begin position="77"/>
        <end position="87"/>
    </location>
</feature>
<keyword evidence="3" id="KW-1185">Reference proteome</keyword>